<evidence type="ECO:0000259" key="3">
    <source>
        <dbReference type="Pfam" id="PF22725"/>
    </source>
</evidence>
<dbReference type="Pfam" id="PF01408">
    <property type="entry name" value="GFO_IDH_MocA"/>
    <property type="match status" value="1"/>
</dbReference>
<dbReference type="Gene3D" id="3.40.50.720">
    <property type="entry name" value="NAD(P)-binding Rossmann-like Domain"/>
    <property type="match status" value="1"/>
</dbReference>
<dbReference type="SUPFAM" id="SSF51735">
    <property type="entry name" value="NAD(P)-binding Rossmann-fold domains"/>
    <property type="match status" value="1"/>
</dbReference>
<feature type="domain" description="Gfo/Idh/MocA-like oxidoreductase N-terminal" evidence="2">
    <location>
        <begin position="4"/>
        <end position="123"/>
    </location>
</feature>
<proteinExistence type="predicted"/>
<accession>A0A0C2W8G1</accession>
<evidence type="ECO:0000256" key="1">
    <source>
        <dbReference type="ARBA" id="ARBA00023002"/>
    </source>
</evidence>
<dbReference type="PANTHER" id="PTHR43818">
    <property type="entry name" value="BCDNA.GH03377"/>
    <property type="match status" value="1"/>
</dbReference>
<dbReference type="GO" id="GO:0016491">
    <property type="term" value="F:oxidoreductase activity"/>
    <property type="evidence" value="ECO:0007669"/>
    <property type="project" value="UniProtKB-KW"/>
</dbReference>
<dbReference type="RefSeq" id="WP_041053697.1">
    <property type="nucleotide sequence ID" value="NZ_JXRR01000001.1"/>
</dbReference>
<evidence type="ECO:0000259" key="2">
    <source>
        <dbReference type="Pfam" id="PF01408"/>
    </source>
</evidence>
<feature type="domain" description="GFO/IDH/MocA-like oxidoreductase" evidence="3">
    <location>
        <begin position="134"/>
        <end position="258"/>
    </location>
</feature>
<sequence length="342" mass="37451">MKKVRVGIIGCGSITGKRHFPEYKANEHVEITALCDLVEERAKVYADEVGANVYSSFEDLLEDPSVDAVSVNLPNALHAPVTIKALQAGKHVLCEKPMATSVQEAEDMIQAADEAGKTLMIGHNQRFVASHEKGREYIQEGRLGRVYSFRTAFGHGGPEGWSVDGRDSWFFDKEKAFLGAMGDLGVHKSDLVRYLFDQDVVEVGGFVDTLAKEETKVDDNAVCIIKLKDGTMGTLTASWSHTKFGDNSTIIYGEKGVLRLEDDGDYSFIFYPLEGEPEKLNLGKIQTNEEGGQSKTGVIDEFIESILENRAPAVTGLEGKKALEIVLAALESSETKKILTLS</sequence>
<dbReference type="SUPFAM" id="SSF55347">
    <property type="entry name" value="Glyceraldehyde-3-phosphate dehydrogenase-like, C-terminal domain"/>
    <property type="match status" value="1"/>
</dbReference>
<comment type="caution">
    <text evidence="4">The sequence shown here is derived from an EMBL/GenBank/DDBJ whole genome shotgun (WGS) entry which is preliminary data.</text>
</comment>
<organism evidence="4 5">
    <name type="scientific">Jeotgalibacillus campisalis</name>
    <dbReference type="NCBI Taxonomy" id="220754"/>
    <lineage>
        <taxon>Bacteria</taxon>
        <taxon>Bacillati</taxon>
        <taxon>Bacillota</taxon>
        <taxon>Bacilli</taxon>
        <taxon>Bacillales</taxon>
        <taxon>Caryophanaceae</taxon>
        <taxon>Jeotgalibacillus</taxon>
    </lineage>
</organism>
<reference evidence="4 5" key="1">
    <citation type="submission" date="2015-01" db="EMBL/GenBank/DDBJ databases">
        <title>Jeotgalibacillus campisalis genome sequencing.</title>
        <authorList>
            <person name="Goh K.M."/>
            <person name="Chan K.-G."/>
            <person name="Yaakop A.S."/>
            <person name="Ee R."/>
            <person name="Gan H.M."/>
            <person name="Chan C.S."/>
        </authorList>
    </citation>
    <scope>NUCLEOTIDE SEQUENCE [LARGE SCALE GENOMIC DNA]</scope>
    <source>
        <strain evidence="4 5">SF-57</strain>
    </source>
</reference>
<gene>
    <name evidence="4" type="ORF">KR50_02050</name>
</gene>
<dbReference type="InterPro" id="IPR036291">
    <property type="entry name" value="NAD(P)-bd_dom_sf"/>
</dbReference>
<dbReference type="EMBL" id="JXRR01000001">
    <property type="protein sequence ID" value="KIL52876.1"/>
    <property type="molecule type" value="Genomic_DNA"/>
</dbReference>
<dbReference type="InterPro" id="IPR000683">
    <property type="entry name" value="Gfo/Idh/MocA-like_OxRdtase_N"/>
</dbReference>
<keyword evidence="5" id="KW-1185">Reference proteome</keyword>
<dbReference type="OrthoDB" id="9815825at2"/>
<dbReference type="Proteomes" id="UP000031972">
    <property type="component" value="Unassembled WGS sequence"/>
</dbReference>
<evidence type="ECO:0000313" key="4">
    <source>
        <dbReference type="EMBL" id="KIL52876.1"/>
    </source>
</evidence>
<dbReference type="GO" id="GO:0000166">
    <property type="term" value="F:nucleotide binding"/>
    <property type="evidence" value="ECO:0007669"/>
    <property type="project" value="InterPro"/>
</dbReference>
<dbReference type="PANTHER" id="PTHR43818:SF11">
    <property type="entry name" value="BCDNA.GH03377"/>
    <property type="match status" value="1"/>
</dbReference>
<name>A0A0C2W8G1_9BACL</name>
<keyword evidence="1" id="KW-0560">Oxidoreductase</keyword>
<dbReference type="PATRIC" id="fig|220754.4.peg.208"/>
<dbReference type="Pfam" id="PF22725">
    <property type="entry name" value="GFO_IDH_MocA_C3"/>
    <property type="match status" value="1"/>
</dbReference>
<evidence type="ECO:0000313" key="5">
    <source>
        <dbReference type="Proteomes" id="UP000031972"/>
    </source>
</evidence>
<protein>
    <submittedName>
        <fullName evidence="4">NADH-dependent dehydrogenase</fullName>
    </submittedName>
</protein>
<dbReference type="AlphaFoldDB" id="A0A0C2W8G1"/>
<dbReference type="InterPro" id="IPR050463">
    <property type="entry name" value="Gfo/Idh/MocA_oxidrdct_glycsds"/>
</dbReference>
<dbReference type="Gene3D" id="3.30.360.10">
    <property type="entry name" value="Dihydrodipicolinate Reductase, domain 2"/>
    <property type="match status" value="1"/>
</dbReference>
<dbReference type="InterPro" id="IPR055170">
    <property type="entry name" value="GFO_IDH_MocA-like_dom"/>
</dbReference>